<keyword evidence="3" id="KW-1185">Reference proteome</keyword>
<evidence type="ECO:0000256" key="1">
    <source>
        <dbReference type="SAM" id="Coils"/>
    </source>
</evidence>
<proteinExistence type="predicted"/>
<dbReference type="GeneID" id="87755760"/>
<dbReference type="AlphaFoldDB" id="A0A1G5VKQ2"/>
<dbReference type="EMBL" id="FMXA01000007">
    <property type="protein sequence ID" value="SDA46410.1"/>
    <property type="molecule type" value="Genomic_DNA"/>
</dbReference>
<evidence type="ECO:0000313" key="2">
    <source>
        <dbReference type="EMBL" id="SDA46410.1"/>
    </source>
</evidence>
<evidence type="ECO:0000313" key="3">
    <source>
        <dbReference type="Proteomes" id="UP000199689"/>
    </source>
</evidence>
<accession>A0A1G5VKQ2</accession>
<reference evidence="2 3" key="1">
    <citation type="submission" date="2016-10" db="EMBL/GenBank/DDBJ databases">
        <authorList>
            <person name="de Groot N.N."/>
        </authorList>
    </citation>
    <scope>NUCLEOTIDE SEQUENCE [LARGE SCALE GENOMIC DNA]</scope>
    <source>
        <strain evidence="2 3">DSM 15230</strain>
    </source>
</reference>
<name>A0A1G5VKQ2_9FIRM</name>
<dbReference type="Proteomes" id="UP000199689">
    <property type="component" value="Unassembled WGS sequence"/>
</dbReference>
<keyword evidence="1" id="KW-0175">Coiled coil</keyword>
<protein>
    <submittedName>
        <fullName evidence="2">Uncharacterized protein</fullName>
    </submittedName>
</protein>
<dbReference type="RefSeq" id="WP_091363956.1">
    <property type="nucleotide sequence ID" value="NZ_CALJSX010000040.1"/>
</dbReference>
<sequence length="118" mass="13650">MPVIEKLLKKENKLLAELKELNGEKARKGKIKKLTKKLEEIRRKLDQVTRKEDDKLAQIRAEQAVLLANDVLNSLGALGYEFFDSTSEEDIIASRSRISEFFKDDETRTILQKLLYKA</sequence>
<gene>
    <name evidence="2" type="ORF">SAMN02910343_00726</name>
</gene>
<feature type="coiled-coil region" evidence="1">
    <location>
        <begin position="4"/>
        <end position="58"/>
    </location>
</feature>
<organism evidence="2 3">
    <name type="scientific">Allisonella histaminiformans</name>
    <dbReference type="NCBI Taxonomy" id="209880"/>
    <lineage>
        <taxon>Bacteria</taxon>
        <taxon>Bacillati</taxon>
        <taxon>Bacillota</taxon>
        <taxon>Negativicutes</taxon>
        <taxon>Veillonellales</taxon>
        <taxon>Veillonellaceae</taxon>
        <taxon>Allisonella</taxon>
    </lineage>
</organism>